<evidence type="ECO:0000313" key="8">
    <source>
        <dbReference type="EMBL" id="KAK7873531.1"/>
    </source>
</evidence>
<accession>A0AAN9W0K1</accession>
<keyword evidence="9" id="KW-1185">Reference proteome</keyword>
<dbReference type="EMBL" id="JAZDUA010000012">
    <property type="protein sequence ID" value="KAK7873531.1"/>
    <property type="molecule type" value="Genomic_DNA"/>
</dbReference>
<protein>
    <recommendedName>
        <fullName evidence="3 6">tRNA (adenine(58)-N(1))-methyltransferase non-catalytic subunit TRM6</fullName>
    </recommendedName>
</protein>
<comment type="caution">
    <text evidence="8">The sequence shown here is derived from an EMBL/GenBank/DDBJ whole genome shotgun (WGS) entry which is preliminary data.</text>
</comment>
<comment type="function">
    <text evidence="6">Substrate-binding subunit of tRNA (adenine-N1-)-methyltransferase, which catalyzes the formation of N1-methyladenine at position 58 (m1A58) in initiator methionyl-tRNA.</text>
</comment>
<evidence type="ECO:0000256" key="7">
    <source>
        <dbReference type="SAM" id="MobiDB-lite"/>
    </source>
</evidence>
<reference evidence="8 9" key="1">
    <citation type="submission" date="2024-03" db="EMBL/GenBank/DDBJ databases">
        <title>The genome assembly and annotation of the cricket Gryllus longicercus Weissman &amp; Gray.</title>
        <authorList>
            <person name="Szrajer S."/>
            <person name="Gray D."/>
            <person name="Ylla G."/>
        </authorList>
    </citation>
    <scope>NUCLEOTIDE SEQUENCE [LARGE SCALE GENOMIC DNA]</scope>
    <source>
        <strain evidence="8">DAG 2021-001</strain>
        <tissue evidence="8">Whole body minus gut</tissue>
    </source>
</reference>
<feature type="compositionally biased region" description="Polar residues" evidence="7">
    <location>
        <begin position="278"/>
        <end position="287"/>
    </location>
</feature>
<keyword evidence="4 6" id="KW-0819">tRNA processing</keyword>
<keyword evidence="5 6" id="KW-0539">Nucleus</keyword>
<proteinExistence type="inferred from homology"/>
<dbReference type="InterPro" id="IPR017423">
    <property type="entry name" value="TRM6"/>
</dbReference>
<dbReference type="GO" id="GO:0031515">
    <property type="term" value="C:tRNA (m1A) methyltransferase complex"/>
    <property type="evidence" value="ECO:0007669"/>
    <property type="project" value="UniProtKB-UniRule"/>
</dbReference>
<comment type="subcellular location">
    <subcellularLocation>
        <location evidence="1 6">Nucleus</location>
    </subcellularLocation>
</comment>
<dbReference type="AlphaFoldDB" id="A0AAN9W0K1"/>
<gene>
    <name evidence="8" type="ORF">R5R35_008786</name>
</gene>
<dbReference type="PIRSF" id="PIRSF038170">
    <property type="entry name" value="tRNA_m1A_mtfrase"/>
    <property type="match status" value="1"/>
</dbReference>
<comment type="subunit">
    <text evidence="6">Heterotetramer.</text>
</comment>
<sequence length="475" mass="53481">MSEGSDEVVRVGEYIVLQRQSYTKLHKVSDHGTVMLGKDQIDIKSIIGKPLWTTYKMEPKKGSKRDFILAECDSAESLAEQLIKAVSSGVDNRNIFDDGNSQQLSTEEIISMRQEGMSGQDIVGQLVENSKTFRDKTEYSQEKYLKKKEKKYFEYVTIRKPTIRLIAQILYRQDSTKIMGLRMDTLSQISTAAGVQSQGTYLLYESGCQGLVAAALVNSLDEGGCLVHTHAGNIPQKQAILAMNFSEAQKSRLISVNIHSLLRKLHQLKDSIVNTVSDKDNQSSTCNGDHVMSQNSSESEQVVEVEMKLEKSVNISTESKNNNEEKVVNINENEDVQNDTNDRKRKHSDVEDSGPKKPRWELETERAALILKSQLADGLIVVAKEHPRNIFLALLEWVNPSRPFTVFCLCREPLMDLYVYLKSRNDVIALRLTESWLRTHQILPNRTHPDILMSGSGGYLLSGIVVRDTAVETVD</sequence>
<evidence type="ECO:0000313" key="9">
    <source>
        <dbReference type="Proteomes" id="UP001378592"/>
    </source>
</evidence>
<evidence type="ECO:0000256" key="3">
    <source>
        <dbReference type="ARBA" id="ARBA00021704"/>
    </source>
</evidence>
<feature type="compositionally biased region" description="Basic and acidic residues" evidence="7">
    <location>
        <begin position="348"/>
        <end position="358"/>
    </location>
</feature>
<dbReference type="Proteomes" id="UP001378592">
    <property type="component" value="Unassembled WGS sequence"/>
</dbReference>
<feature type="region of interest" description="Disordered" evidence="7">
    <location>
        <begin position="278"/>
        <end position="299"/>
    </location>
</feature>
<dbReference type="GO" id="GO:0030488">
    <property type="term" value="P:tRNA methylation"/>
    <property type="evidence" value="ECO:0007669"/>
    <property type="project" value="InterPro"/>
</dbReference>
<evidence type="ECO:0000256" key="6">
    <source>
        <dbReference type="PIRNR" id="PIRNR038170"/>
    </source>
</evidence>
<dbReference type="PANTHER" id="PTHR12945">
    <property type="entry name" value="TRANSLATION INITIATION FACTOR EIF3-RELATED"/>
    <property type="match status" value="1"/>
</dbReference>
<organism evidence="8 9">
    <name type="scientific">Gryllus longicercus</name>
    <dbReference type="NCBI Taxonomy" id="2509291"/>
    <lineage>
        <taxon>Eukaryota</taxon>
        <taxon>Metazoa</taxon>
        <taxon>Ecdysozoa</taxon>
        <taxon>Arthropoda</taxon>
        <taxon>Hexapoda</taxon>
        <taxon>Insecta</taxon>
        <taxon>Pterygota</taxon>
        <taxon>Neoptera</taxon>
        <taxon>Polyneoptera</taxon>
        <taxon>Orthoptera</taxon>
        <taxon>Ensifera</taxon>
        <taxon>Gryllidea</taxon>
        <taxon>Grylloidea</taxon>
        <taxon>Gryllidae</taxon>
        <taxon>Gryllinae</taxon>
        <taxon>Gryllus</taxon>
    </lineage>
</organism>
<evidence type="ECO:0000256" key="5">
    <source>
        <dbReference type="ARBA" id="ARBA00023242"/>
    </source>
</evidence>
<evidence type="ECO:0000256" key="2">
    <source>
        <dbReference type="ARBA" id="ARBA00008320"/>
    </source>
</evidence>
<dbReference type="PANTHER" id="PTHR12945:SF0">
    <property type="entry name" value="TRNA (ADENINE(58)-N(1))-METHYLTRANSFERASE NON-CATALYTIC SUBUNIT TRM6"/>
    <property type="match status" value="1"/>
</dbReference>
<dbReference type="GO" id="GO:0005634">
    <property type="term" value="C:nucleus"/>
    <property type="evidence" value="ECO:0007669"/>
    <property type="project" value="UniProtKB-SubCell"/>
</dbReference>
<dbReference type="Pfam" id="PF04189">
    <property type="entry name" value="Gcd10p"/>
    <property type="match status" value="1"/>
</dbReference>
<name>A0AAN9W0K1_9ORTH</name>
<feature type="region of interest" description="Disordered" evidence="7">
    <location>
        <begin position="314"/>
        <end position="358"/>
    </location>
</feature>
<evidence type="ECO:0000256" key="4">
    <source>
        <dbReference type="ARBA" id="ARBA00022694"/>
    </source>
</evidence>
<comment type="similarity">
    <text evidence="2 6">Belongs to the TRM6/GCD10 family.</text>
</comment>
<evidence type="ECO:0000256" key="1">
    <source>
        <dbReference type="ARBA" id="ARBA00004123"/>
    </source>
</evidence>